<evidence type="ECO:0000313" key="10">
    <source>
        <dbReference type="Proteomes" id="UP000233343"/>
    </source>
</evidence>
<feature type="transmembrane region" description="Helical" evidence="8">
    <location>
        <begin position="52"/>
        <end position="71"/>
    </location>
</feature>
<dbReference type="PANTHER" id="PTHR43663">
    <property type="entry name" value="CHROMATE TRANSPORT PROTEIN-RELATED"/>
    <property type="match status" value="1"/>
</dbReference>
<dbReference type="PANTHER" id="PTHR43663:SF2">
    <property type="entry name" value="CHROMATE TRANSPORT PROTEIN-RELATED"/>
    <property type="match status" value="1"/>
</dbReference>
<evidence type="ECO:0000256" key="1">
    <source>
        <dbReference type="ARBA" id="ARBA00004651"/>
    </source>
</evidence>
<sequence length="212" mass="23330">MNDQLKMLFQIFWTFFKIGPVTFGGGYAMIPLIEKEIVEKREWLKIDDVTDIFALAQSVPGAIALNASIFIGHRISGVKGSIAAMLGILLPTFIIVLSLGMLYMLIKDHPMVEAAFTSVRTTILALIVYAAKKIGKTAIFDKSTLCIVVAGVPILFFIHPIFVILIGMLMGVIIVWIKRKLGYFTILDRQHKEADGGSKDCSLSVEPLEKGG</sequence>
<evidence type="ECO:0000256" key="6">
    <source>
        <dbReference type="ARBA" id="ARBA00023136"/>
    </source>
</evidence>
<reference evidence="9 10" key="1">
    <citation type="journal article" date="2010" name="Int. J. Syst. Evol. Microbiol.">
        <title>Bacillus horneckiae sp. nov., isolated from a spacecraft-assembly clean room.</title>
        <authorList>
            <person name="Vaishampayan P."/>
            <person name="Probst A."/>
            <person name="Krishnamurthi S."/>
            <person name="Ghosh S."/>
            <person name="Osman S."/>
            <person name="McDowall A."/>
            <person name="Ruckmani A."/>
            <person name="Mayilraj S."/>
            <person name="Venkateswaran K."/>
        </authorList>
    </citation>
    <scope>NUCLEOTIDE SEQUENCE [LARGE SCALE GENOMIC DNA]</scope>
    <source>
        <strain evidence="10">1PO1SC</strain>
    </source>
</reference>
<evidence type="ECO:0000256" key="7">
    <source>
        <dbReference type="SAM" id="MobiDB-lite"/>
    </source>
</evidence>
<feature type="transmembrane region" description="Helical" evidence="8">
    <location>
        <begin position="12"/>
        <end position="32"/>
    </location>
</feature>
<name>A0A2N0ZKW5_9BACI</name>
<keyword evidence="6 8" id="KW-0472">Membrane</keyword>
<feature type="transmembrane region" description="Helical" evidence="8">
    <location>
        <begin position="112"/>
        <end position="132"/>
    </location>
</feature>
<dbReference type="GO" id="GO:0015109">
    <property type="term" value="F:chromate transmembrane transporter activity"/>
    <property type="evidence" value="ECO:0007669"/>
    <property type="project" value="InterPro"/>
</dbReference>
<dbReference type="EMBL" id="PISD01000008">
    <property type="protein sequence ID" value="PKG30147.1"/>
    <property type="molecule type" value="Genomic_DNA"/>
</dbReference>
<dbReference type="InterPro" id="IPR003370">
    <property type="entry name" value="Chromate_transpt"/>
</dbReference>
<dbReference type="GO" id="GO:0005886">
    <property type="term" value="C:plasma membrane"/>
    <property type="evidence" value="ECO:0007669"/>
    <property type="project" value="UniProtKB-SubCell"/>
</dbReference>
<feature type="region of interest" description="Disordered" evidence="7">
    <location>
        <begin position="193"/>
        <end position="212"/>
    </location>
</feature>
<dbReference type="InterPro" id="IPR052518">
    <property type="entry name" value="CHR_Transporter"/>
</dbReference>
<dbReference type="Pfam" id="PF02417">
    <property type="entry name" value="Chromate_transp"/>
    <property type="match status" value="1"/>
</dbReference>
<comment type="similarity">
    <text evidence="2">Belongs to the chromate ion transporter (CHR) (TC 2.A.51) family.</text>
</comment>
<comment type="subcellular location">
    <subcellularLocation>
        <location evidence="1">Cell membrane</location>
        <topology evidence="1">Multi-pass membrane protein</topology>
    </subcellularLocation>
</comment>
<evidence type="ECO:0000256" key="3">
    <source>
        <dbReference type="ARBA" id="ARBA00022475"/>
    </source>
</evidence>
<evidence type="ECO:0000256" key="2">
    <source>
        <dbReference type="ARBA" id="ARBA00005262"/>
    </source>
</evidence>
<keyword evidence="10" id="KW-1185">Reference proteome</keyword>
<keyword evidence="4 8" id="KW-0812">Transmembrane</keyword>
<protein>
    <submittedName>
        <fullName evidence="9">Chromate transporter</fullName>
    </submittedName>
</protein>
<accession>A0A2N0ZKW5</accession>
<keyword evidence="3" id="KW-1003">Cell membrane</keyword>
<evidence type="ECO:0000256" key="5">
    <source>
        <dbReference type="ARBA" id="ARBA00022989"/>
    </source>
</evidence>
<evidence type="ECO:0000313" key="9">
    <source>
        <dbReference type="EMBL" id="PKG30147.1"/>
    </source>
</evidence>
<dbReference type="AlphaFoldDB" id="A0A2N0ZKW5"/>
<keyword evidence="5 8" id="KW-1133">Transmembrane helix</keyword>
<proteinExistence type="inferred from homology"/>
<dbReference type="RefSeq" id="WP_066200029.1">
    <property type="nucleotide sequence ID" value="NZ_JARMMB010000019.1"/>
</dbReference>
<feature type="transmembrane region" description="Helical" evidence="8">
    <location>
        <begin position="83"/>
        <end position="106"/>
    </location>
</feature>
<comment type="caution">
    <text evidence="9">The sequence shown here is derived from an EMBL/GenBank/DDBJ whole genome shotgun (WGS) entry which is preliminary data.</text>
</comment>
<feature type="transmembrane region" description="Helical" evidence="8">
    <location>
        <begin position="144"/>
        <end position="177"/>
    </location>
</feature>
<evidence type="ECO:0000256" key="4">
    <source>
        <dbReference type="ARBA" id="ARBA00022692"/>
    </source>
</evidence>
<evidence type="ECO:0000256" key="8">
    <source>
        <dbReference type="SAM" id="Phobius"/>
    </source>
</evidence>
<organism evidence="9 10">
    <name type="scientific">Cytobacillus horneckiae</name>
    <dbReference type="NCBI Taxonomy" id="549687"/>
    <lineage>
        <taxon>Bacteria</taxon>
        <taxon>Bacillati</taxon>
        <taxon>Bacillota</taxon>
        <taxon>Bacilli</taxon>
        <taxon>Bacillales</taxon>
        <taxon>Bacillaceae</taxon>
        <taxon>Cytobacillus</taxon>
    </lineage>
</organism>
<dbReference type="Proteomes" id="UP000233343">
    <property type="component" value="Unassembled WGS sequence"/>
</dbReference>
<gene>
    <name evidence="9" type="ORF">CWS20_03910</name>
</gene>